<dbReference type="EC" id="2.1.1.176" evidence="3"/>
<dbReference type="Pfam" id="PF01189">
    <property type="entry name" value="Methyltr_RsmB-F"/>
    <property type="match status" value="1"/>
</dbReference>
<dbReference type="GO" id="GO:0006355">
    <property type="term" value="P:regulation of DNA-templated transcription"/>
    <property type="evidence" value="ECO:0007669"/>
    <property type="project" value="InterPro"/>
</dbReference>
<evidence type="ECO:0000256" key="6">
    <source>
        <dbReference type="ARBA" id="ARBA00022603"/>
    </source>
</evidence>
<dbReference type="NCBIfam" id="TIGR00563">
    <property type="entry name" value="rsmB"/>
    <property type="match status" value="1"/>
</dbReference>
<keyword evidence="14" id="KW-0175">Coiled coil</keyword>
<protein>
    <recommendedName>
        <fullName evidence="3">16S rRNA (cytosine(967)-C(5))-methyltransferase</fullName>
        <ecNumber evidence="3">2.1.1.176</ecNumber>
    </recommendedName>
    <alternativeName>
        <fullName evidence="10">16S rRNA m5C967 methyltransferase</fullName>
    </alternativeName>
    <alternativeName>
        <fullName evidence="11">rRNA (cytosine-C(5)-)-methyltransferase RsmB</fullName>
    </alternativeName>
</protein>
<dbReference type="PANTHER" id="PTHR22807:SF30">
    <property type="entry name" value="28S RRNA (CYTOSINE(4447)-C(5))-METHYLTRANSFERASE-RELATED"/>
    <property type="match status" value="1"/>
</dbReference>
<dbReference type="Pfam" id="PF01029">
    <property type="entry name" value="NusB"/>
    <property type="match status" value="1"/>
</dbReference>
<keyword evidence="9 13" id="KW-0694">RNA-binding</keyword>
<dbReference type="CDD" id="cd02440">
    <property type="entry name" value="AdoMet_MTases"/>
    <property type="match status" value="1"/>
</dbReference>
<dbReference type="GO" id="GO:0003723">
    <property type="term" value="F:RNA binding"/>
    <property type="evidence" value="ECO:0007669"/>
    <property type="project" value="UniProtKB-UniRule"/>
</dbReference>
<comment type="caution">
    <text evidence="16">The sequence shown here is derived from an EMBL/GenBank/DDBJ whole genome shotgun (WGS) entry which is preliminary data.</text>
</comment>
<dbReference type="PROSITE" id="PS51686">
    <property type="entry name" value="SAM_MT_RSMB_NOP"/>
    <property type="match status" value="1"/>
</dbReference>
<evidence type="ECO:0000256" key="10">
    <source>
        <dbReference type="ARBA" id="ARBA00030399"/>
    </source>
</evidence>
<dbReference type="NCBIfam" id="NF011494">
    <property type="entry name" value="PRK14902.1"/>
    <property type="match status" value="1"/>
</dbReference>
<comment type="similarity">
    <text evidence="13">Belongs to the class I-like SAM-binding methyltransferase superfamily. RsmB/NOP family.</text>
</comment>
<dbReference type="Gene3D" id="3.30.70.1170">
    <property type="entry name" value="Sun protein, domain 3"/>
    <property type="match status" value="1"/>
</dbReference>
<evidence type="ECO:0000256" key="7">
    <source>
        <dbReference type="ARBA" id="ARBA00022679"/>
    </source>
</evidence>
<dbReference type="SUPFAM" id="SSF48013">
    <property type="entry name" value="NusB-like"/>
    <property type="match status" value="1"/>
</dbReference>
<gene>
    <name evidence="16" type="ORF">HMPREF3200_01034</name>
</gene>
<dbReference type="InterPro" id="IPR006027">
    <property type="entry name" value="NusB_RsmB_TIM44"/>
</dbReference>
<keyword evidence="6 13" id="KW-0489">Methyltransferase</keyword>
<evidence type="ECO:0000256" key="13">
    <source>
        <dbReference type="PROSITE-ProRule" id="PRU01023"/>
    </source>
</evidence>
<dbReference type="InterPro" id="IPR023267">
    <property type="entry name" value="RCMT"/>
</dbReference>
<comment type="catalytic activity">
    <reaction evidence="12">
        <text>cytidine(967) in 16S rRNA + S-adenosyl-L-methionine = 5-methylcytidine(967) in 16S rRNA + S-adenosyl-L-homocysteine + H(+)</text>
        <dbReference type="Rhea" id="RHEA:42748"/>
        <dbReference type="Rhea" id="RHEA-COMP:10219"/>
        <dbReference type="Rhea" id="RHEA-COMP:10220"/>
        <dbReference type="ChEBI" id="CHEBI:15378"/>
        <dbReference type="ChEBI" id="CHEBI:57856"/>
        <dbReference type="ChEBI" id="CHEBI:59789"/>
        <dbReference type="ChEBI" id="CHEBI:74483"/>
        <dbReference type="ChEBI" id="CHEBI:82748"/>
        <dbReference type="EC" id="2.1.1.176"/>
    </reaction>
</comment>
<evidence type="ECO:0000256" key="11">
    <source>
        <dbReference type="ARBA" id="ARBA00031088"/>
    </source>
</evidence>
<keyword evidence="17" id="KW-1185">Reference proteome</keyword>
<dbReference type="InterPro" id="IPR001678">
    <property type="entry name" value="MeTrfase_RsmB-F_NOP2_dom"/>
</dbReference>
<dbReference type="Gene3D" id="3.40.50.150">
    <property type="entry name" value="Vaccinia Virus protein VP39"/>
    <property type="match status" value="1"/>
</dbReference>
<evidence type="ECO:0000313" key="16">
    <source>
        <dbReference type="EMBL" id="KWZ77985.1"/>
    </source>
</evidence>
<feature type="coiled-coil region" evidence="14">
    <location>
        <begin position="170"/>
        <end position="197"/>
    </location>
</feature>
<evidence type="ECO:0000256" key="12">
    <source>
        <dbReference type="ARBA" id="ARBA00047283"/>
    </source>
</evidence>
<keyword evidence="5" id="KW-0698">rRNA processing</keyword>
<feature type="binding site" evidence="13">
    <location>
        <position position="322"/>
    </location>
    <ligand>
        <name>S-adenosyl-L-methionine</name>
        <dbReference type="ChEBI" id="CHEBI:59789"/>
    </ligand>
</feature>
<name>A0A133KEV9_9FIRM</name>
<dbReference type="InterPro" id="IPR054728">
    <property type="entry name" value="RsmB-like_ferredoxin"/>
</dbReference>
<dbReference type="RefSeq" id="WP_060929414.1">
    <property type="nucleotide sequence ID" value="NZ_KQ955279.1"/>
</dbReference>
<dbReference type="PANTHER" id="PTHR22807">
    <property type="entry name" value="NOP2 YEAST -RELATED NOL1/NOP2/FMU SUN DOMAIN-CONTAINING"/>
    <property type="match status" value="1"/>
</dbReference>
<evidence type="ECO:0000256" key="2">
    <source>
        <dbReference type="ARBA" id="ARBA00004496"/>
    </source>
</evidence>
<comment type="function">
    <text evidence="1">Specifically methylates the cytosine at position 967 (m5C967) of 16S rRNA.</text>
</comment>
<dbReference type="STRING" id="33036.HMPREF3200_01034"/>
<evidence type="ECO:0000256" key="1">
    <source>
        <dbReference type="ARBA" id="ARBA00002724"/>
    </source>
</evidence>
<evidence type="ECO:0000256" key="8">
    <source>
        <dbReference type="ARBA" id="ARBA00022691"/>
    </source>
</evidence>
<dbReference type="GO" id="GO:0008649">
    <property type="term" value="F:rRNA methyltransferase activity"/>
    <property type="evidence" value="ECO:0007669"/>
    <property type="project" value="InterPro"/>
</dbReference>
<dbReference type="SUPFAM" id="SSF53335">
    <property type="entry name" value="S-adenosyl-L-methionine-dependent methyltransferases"/>
    <property type="match status" value="1"/>
</dbReference>
<evidence type="ECO:0000256" key="3">
    <source>
        <dbReference type="ARBA" id="ARBA00012140"/>
    </source>
</evidence>
<feature type="binding site" evidence="13">
    <location>
        <position position="304"/>
    </location>
    <ligand>
        <name>S-adenosyl-L-methionine</name>
        <dbReference type="ChEBI" id="CHEBI:59789"/>
    </ligand>
</feature>
<feature type="domain" description="SAM-dependent MTase RsmB/NOP-type" evidence="15">
    <location>
        <begin position="163"/>
        <end position="426"/>
    </location>
</feature>
<dbReference type="PATRIC" id="fig|33036.3.peg.1025"/>
<dbReference type="GO" id="GO:0005737">
    <property type="term" value="C:cytoplasm"/>
    <property type="evidence" value="ECO:0007669"/>
    <property type="project" value="UniProtKB-SubCell"/>
</dbReference>
<dbReference type="InterPro" id="IPR035926">
    <property type="entry name" value="NusB-like_sf"/>
</dbReference>
<sequence>MNDLELICNSLVSIIYEDKKSNDEINYLAKKVQGLAYATKLIYGVLENKIYLDYMIGKLSKVKIKKIHKNVLTILEMGLYNIHFLATKDYAIVDKLVELCKKKNKRSANFVNAILRNFIRNEEDLAKIYIKDDIKALSIRYSMPEEISRYIYENYGMAYTKNFLRYTNDEARLSIRINSLKTDRESLKKRLEALGYELSLSKISDRALIIHNPSGLANSLEFKEGLFTIQQEASMKTVEVLNPKKNSRILDICAAPGTKTSYLAEYTSNTGKIIANDISANKLCLIKENIERLALTNIEIKSFDGSVFNKEYENSFDYILVDAPCSGLGVMARKPEIRYNRSLDDIRTLSILQRKILDTSIRYLKDGGELVYSTCTLGPIENLDNFNYLKGHEQLELVQVEGKDYIEFVCFEDKTDGFFISKFKKKNYDENTK</sequence>
<feature type="binding site" evidence="13">
    <location>
        <position position="277"/>
    </location>
    <ligand>
        <name>S-adenosyl-L-methionine</name>
        <dbReference type="ChEBI" id="CHEBI:59789"/>
    </ligand>
</feature>
<dbReference type="Pfam" id="PF22458">
    <property type="entry name" value="RsmF-B_ferredox"/>
    <property type="match status" value="1"/>
</dbReference>
<evidence type="ECO:0000256" key="5">
    <source>
        <dbReference type="ARBA" id="ARBA00022552"/>
    </source>
</evidence>
<evidence type="ECO:0000256" key="9">
    <source>
        <dbReference type="ARBA" id="ARBA00022884"/>
    </source>
</evidence>
<evidence type="ECO:0000313" key="17">
    <source>
        <dbReference type="Proteomes" id="UP000070383"/>
    </source>
</evidence>
<comment type="subcellular location">
    <subcellularLocation>
        <location evidence="2">Cytoplasm</location>
    </subcellularLocation>
</comment>
<dbReference type="AlphaFoldDB" id="A0A133KEV9"/>
<keyword evidence="4" id="KW-0963">Cytoplasm</keyword>
<accession>A0A133KEV9</accession>
<comment type="caution">
    <text evidence="13">Lacks conserved residue(s) required for the propagation of feature annotation.</text>
</comment>
<dbReference type="Gene3D" id="1.10.940.10">
    <property type="entry name" value="NusB-like"/>
    <property type="match status" value="1"/>
</dbReference>
<keyword evidence="8 13" id="KW-0949">S-adenosyl-L-methionine</keyword>
<organism evidence="16 17">
    <name type="scientific">Anaerococcus tetradius</name>
    <dbReference type="NCBI Taxonomy" id="33036"/>
    <lineage>
        <taxon>Bacteria</taxon>
        <taxon>Bacillati</taxon>
        <taxon>Bacillota</taxon>
        <taxon>Tissierellia</taxon>
        <taxon>Tissierellales</taxon>
        <taxon>Peptoniphilaceae</taxon>
        <taxon>Anaerococcus</taxon>
    </lineage>
</organism>
<dbReference type="InterPro" id="IPR029063">
    <property type="entry name" value="SAM-dependent_MTases_sf"/>
</dbReference>
<reference evidence="17" key="1">
    <citation type="submission" date="2016-01" db="EMBL/GenBank/DDBJ databases">
        <authorList>
            <person name="Mitreva M."/>
            <person name="Pepin K.H."/>
            <person name="Mihindukulasuriya K.A."/>
            <person name="Fulton R."/>
            <person name="Fronick C."/>
            <person name="O'Laughlin M."/>
            <person name="Miner T."/>
            <person name="Herter B."/>
            <person name="Rosa B.A."/>
            <person name="Cordes M."/>
            <person name="Tomlinson C."/>
            <person name="Wollam A."/>
            <person name="Palsikar V.B."/>
            <person name="Mardis E.R."/>
            <person name="Wilson R.K."/>
        </authorList>
    </citation>
    <scope>NUCLEOTIDE SEQUENCE [LARGE SCALE GENOMIC DNA]</scope>
    <source>
        <strain evidence="17">MJR8151</strain>
    </source>
</reference>
<feature type="active site" description="Nucleophile" evidence="13">
    <location>
        <position position="375"/>
    </location>
</feature>
<proteinExistence type="inferred from homology"/>
<dbReference type="InterPro" id="IPR049560">
    <property type="entry name" value="MeTrfase_RsmB-F_NOP2_cat"/>
</dbReference>
<dbReference type="Proteomes" id="UP000070383">
    <property type="component" value="Unassembled WGS sequence"/>
</dbReference>
<dbReference type="EMBL" id="LRPM01000039">
    <property type="protein sequence ID" value="KWZ77985.1"/>
    <property type="molecule type" value="Genomic_DNA"/>
</dbReference>
<dbReference type="OrthoDB" id="9810297at2"/>
<evidence type="ECO:0000259" key="15">
    <source>
        <dbReference type="PROSITE" id="PS51686"/>
    </source>
</evidence>
<evidence type="ECO:0000256" key="14">
    <source>
        <dbReference type="SAM" id="Coils"/>
    </source>
</evidence>
<keyword evidence="7 13" id="KW-0808">Transferase</keyword>
<evidence type="ECO:0000256" key="4">
    <source>
        <dbReference type="ARBA" id="ARBA00022490"/>
    </source>
</evidence>
<dbReference type="PRINTS" id="PR02008">
    <property type="entry name" value="RCMTFAMILY"/>
</dbReference>
<dbReference type="InterPro" id="IPR004573">
    <property type="entry name" value="rRNA_ssu_MeTfrase_B"/>
</dbReference>